<organism evidence="1 2">
    <name type="scientific">Tetradesmus obliquus</name>
    <name type="common">Green alga</name>
    <name type="synonym">Acutodesmus obliquus</name>
    <dbReference type="NCBI Taxonomy" id="3088"/>
    <lineage>
        <taxon>Eukaryota</taxon>
        <taxon>Viridiplantae</taxon>
        <taxon>Chlorophyta</taxon>
        <taxon>core chlorophytes</taxon>
        <taxon>Chlorophyceae</taxon>
        <taxon>CS clade</taxon>
        <taxon>Sphaeropleales</taxon>
        <taxon>Scenedesmaceae</taxon>
        <taxon>Tetradesmus</taxon>
    </lineage>
</organism>
<evidence type="ECO:0000313" key="1">
    <source>
        <dbReference type="EMBL" id="SZX67044.1"/>
    </source>
</evidence>
<evidence type="ECO:0008006" key="3">
    <source>
        <dbReference type="Google" id="ProtNLM"/>
    </source>
</evidence>
<accession>A0A383VQN5</accession>
<reference evidence="1 2" key="1">
    <citation type="submission" date="2016-10" db="EMBL/GenBank/DDBJ databases">
        <authorList>
            <person name="Cai Z."/>
        </authorList>
    </citation>
    <scope>NUCLEOTIDE SEQUENCE [LARGE SCALE GENOMIC DNA]</scope>
</reference>
<sequence length="238" mass="25310">MLARCGAMGLQLCSSQIGSLVAALPSACTLLRRYGNEAAKDGIQWHWMVSQGHKINPCNSMLHPAVKEAGILPEDGEEIAVQVAYTPKSHCFGCGPAHPDGLHLESKRIEHGLEARVSLPAKYCAFPGILNGGILSTLLDCHGNWTAAIALMDRSCLPKPPLTLTASMLVSYKEPSPPDTELIVRSHVVAVRENQNPGLGKAAVEVDVAVLLPQADGSEKLLVQGTGIFKRLGALRAL</sequence>
<dbReference type="EMBL" id="FNXT01000767">
    <property type="protein sequence ID" value="SZX67044.1"/>
    <property type="molecule type" value="Genomic_DNA"/>
</dbReference>
<dbReference type="Proteomes" id="UP000256970">
    <property type="component" value="Unassembled WGS sequence"/>
</dbReference>
<dbReference type="CDD" id="cd03443">
    <property type="entry name" value="PaaI_thioesterase"/>
    <property type="match status" value="1"/>
</dbReference>
<evidence type="ECO:0000313" key="2">
    <source>
        <dbReference type="Proteomes" id="UP000256970"/>
    </source>
</evidence>
<dbReference type="SUPFAM" id="SSF54637">
    <property type="entry name" value="Thioesterase/thiol ester dehydrase-isomerase"/>
    <property type="match status" value="1"/>
</dbReference>
<gene>
    <name evidence="1" type="ORF">BQ4739_LOCUS7470</name>
</gene>
<protein>
    <recommendedName>
        <fullName evidence="3">Thioesterase domain-containing protein</fullName>
    </recommendedName>
</protein>
<dbReference type="InterPro" id="IPR029069">
    <property type="entry name" value="HotDog_dom_sf"/>
</dbReference>
<name>A0A383VQN5_TETOB</name>
<proteinExistence type="predicted"/>
<keyword evidence="2" id="KW-1185">Reference proteome</keyword>
<dbReference type="AlphaFoldDB" id="A0A383VQN5"/>
<dbReference type="Gene3D" id="3.10.129.10">
    <property type="entry name" value="Hotdog Thioesterase"/>
    <property type="match status" value="1"/>
</dbReference>